<proteinExistence type="predicted"/>
<dbReference type="PANTHER" id="PTHR36509">
    <property type="entry name" value="BLL3101 PROTEIN"/>
    <property type="match status" value="1"/>
</dbReference>
<dbReference type="InterPro" id="IPR037049">
    <property type="entry name" value="DUF1214_C_sf"/>
</dbReference>
<feature type="region of interest" description="Disordered" evidence="1">
    <location>
        <begin position="443"/>
        <end position="468"/>
    </location>
</feature>
<evidence type="ECO:0000313" key="6">
    <source>
        <dbReference type="Proteomes" id="UP000053235"/>
    </source>
</evidence>
<feature type="signal peptide" evidence="2">
    <location>
        <begin position="1"/>
        <end position="21"/>
    </location>
</feature>
<dbReference type="Gene3D" id="2.60.40.1610">
    <property type="entry name" value="Domain of unknown function DUF1254"/>
    <property type="match status" value="1"/>
</dbReference>
<organism evidence="5 6">
    <name type="scientific">Roseibium alexandrii</name>
    <dbReference type="NCBI Taxonomy" id="388408"/>
    <lineage>
        <taxon>Bacteria</taxon>
        <taxon>Pseudomonadati</taxon>
        <taxon>Pseudomonadota</taxon>
        <taxon>Alphaproteobacteria</taxon>
        <taxon>Hyphomicrobiales</taxon>
        <taxon>Stappiaceae</taxon>
        <taxon>Roseibium</taxon>
    </lineage>
</organism>
<dbReference type="AlphaFoldDB" id="A0A0M7A4R2"/>
<dbReference type="Gene3D" id="2.60.120.600">
    <property type="entry name" value="Domain of unknown function DUF1214, C-terminal domain"/>
    <property type="match status" value="1"/>
</dbReference>
<keyword evidence="6" id="KW-1185">Reference proteome</keyword>
<evidence type="ECO:0000259" key="4">
    <source>
        <dbReference type="Pfam" id="PF06863"/>
    </source>
</evidence>
<evidence type="ECO:0000256" key="1">
    <source>
        <dbReference type="SAM" id="MobiDB-lite"/>
    </source>
</evidence>
<feature type="domain" description="DUF1254" evidence="4">
    <location>
        <begin position="105"/>
        <end position="244"/>
    </location>
</feature>
<feature type="domain" description="DUF1214" evidence="3">
    <location>
        <begin position="399"/>
        <end position="505"/>
    </location>
</feature>
<name>A0A0M7A4R2_9HYPH</name>
<feature type="compositionally biased region" description="Polar residues" evidence="1">
    <location>
        <begin position="443"/>
        <end position="454"/>
    </location>
</feature>
<evidence type="ECO:0000259" key="3">
    <source>
        <dbReference type="Pfam" id="PF06742"/>
    </source>
</evidence>
<dbReference type="InterPro" id="IPR037050">
    <property type="entry name" value="DUF1254_sf"/>
</dbReference>
<keyword evidence="2" id="KW-0732">Signal</keyword>
<accession>A0A0M7A4R2</accession>
<protein>
    <recommendedName>
        <fullName evidence="7">DUF1254 domain-containing protein</fullName>
    </recommendedName>
</protein>
<dbReference type="Pfam" id="PF06863">
    <property type="entry name" value="DUF1254"/>
    <property type="match status" value="1"/>
</dbReference>
<evidence type="ECO:0000256" key="2">
    <source>
        <dbReference type="SAM" id="SignalP"/>
    </source>
</evidence>
<dbReference type="EMBL" id="CXWD01000007">
    <property type="protein sequence ID" value="CTQ69581.1"/>
    <property type="molecule type" value="Genomic_DNA"/>
</dbReference>
<gene>
    <name evidence="5" type="ORF">LAX5112_02171</name>
</gene>
<sequence length="521" mass="57282">MKNLIIALGVALGGMPLQALASDTLVTLPGYNTPIPEDILTPDEVETRFGTLKFVDGRPTPETSALMYDTLDFMRGVEVFLNFIPATSIEGIRRGLVQVGLDSSNKVAVFEDLMDSNPLFLTGNTDTIYGMAILDLKRDGATVIETPKGQGPTTVNDAYFRFVTDMGVPGPDKGEGGKYLILPPDYDGDLDPPVGGYEAVVDGETYFVSKSTSYINWFIARGFLVDGKTDTAVEAYQTGLKIYPLKDKAAPPQMEFVNASKQIFNTIHANTFEFYNELHAVIDREAVSTFDPELRGLAAAIGIEKGKPFDPDARMKDILTEAVAVGNATARTIWLKPRDKSAYLYDGSGWFTAFIGGNYQWLRDDGNGGRYLDARTMFFYMATVNTPAMVLKIPGKGSQYALNVTDSNGDFLDGSKTYQLTIPANVPAKDFWSVVAYDPQTRSELQTSQPFPSKNNKRDALASDDDGSVTLHFGPQAPAGKEQNWIQTVDGKGWFAILRLYGPEEPWFEKTWRPGEIEVSQ</sequence>
<evidence type="ECO:0000313" key="5">
    <source>
        <dbReference type="EMBL" id="CTQ69581.1"/>
    </source>
</evidence>
<reference evidence="6" key="1">
    <citation type="submission" date="2015-07" db="EMBL/GenBank/DDBJ databases">
        <authorList>
            <person name="Rodrigo-Torres Lidia"/>
            <person name="Arahal R.David."/>
        </authorList>
    </citation>
    <scope>NUCLEOTIDE SEQUENCE [LARGE SCALE GENOMIC DNA]</scope>
    <source>
        <strain evidence="6">CECT 5112</strain>
    </source>
</reference>
<dbReference type="STRING" id="388408.LAX5112_02171"/>
<evidence type="ECO:0008006" key="7">
    <source>
        <dbReference type="Google" id="ProtNLM"/>
    </source>
</evidence>
<dbReference type="Gene3D" id="1.10.3360.10">
    <property type="entry name" value="VPA0735-like domain"/>
    <property type="match status" value="1"/>
</dbReference>
<dbReference type="SUPFAM" id="SSF160935">
    <property type="entry name" value="VPA0735-like"/>
    <property type="match status" value="1"/>
</dbReference>
<dbReference type="PANTHER" id="PTHR36509:SF3">
    <property type="entry name" value="SIGNAL PEPTIDE PROTEIN"/>
    <property type="match status" value="1"/>
</dbReference>
<feature type="chain" id="PRO_5005809090" description="DUF1254 domain-containing protein" evidence="2">
    <location>
        <begin position="22"/>
        <end position="521"/>
    </location>
</feature>
<dbReference type="Pfam" id="PF06742">
    <property type="entry name" value="DUF1214"/>
    <property type="match status" value="1"/>
</dbReference>
<dbReference type="InterPro" id="IPR010679">
    <property type="entry name" value="DUF1254"/>
</dbReference>
<dbReference type="InterPro" id="IPR010621">
    <property type="entry name" value="DUF1214"/>
</dbReference>
<dbReference type="Proteomes" id="UP000053235">
    <property type="component" value="Unassembled WGS sequence"/>
</dbReference>